<dbReference type="Proteomes" id="UP000515162">
    <property type="component" value="Chromosome 2R"/>
</dbReference>
<evidence type="ECO:0000313" key="2">
    <source>
        <dbReference type="RefSeq" id="XP_033153106.1"/>
    </source>
</evidence>
<dbReference type="RefSeq" id="XP_033153106.1">
    <property type="nucleotide sequence ID" value="XM_033297215.1"/>
</dbReference>
<dbReference type="Pfam" id="PF16086">
    <property type="entry name" value="DUF4816"/>
    <property type="match status" value="1"/>
</dbReference>
<evidence type="ECO:0000313" key="1">
    <source>
        <dbReference type="Proteomes" id="UP000515162"/>
    </source>
</evidence>
<gene>
    <name evidence="2" type="primary">LOC117136349</name>
</gene>
<dbReference type="InterPro" id="IPR032134">
    <property type="entry name" value="DUF4816"/>
</dbReference>
<protein>
    <submittedName>
        <fullName evidence="2">Uncharacterized protein LOC117136349</fullName>
    </submittedName>
</protein>
<dbReference type="GeneID" id="117136349"/>
<sequence>MKAAKSGDRMAYPWIKMRPLLMLTLLLVIFFSYCLAGKTTTIVSHTDTLDPQADGFWANKTTWNARWVKYWRAKKIYEPVWKKVWTPTIHNEWVPLPNVPNEWEAEKDRSYK</sequence>
<proteinExistence type="predicted"/>
<reference evidence="2" key="1">
    <citation type="submission" date="2025-08" db="UniProtKB">
        <authorList>
            <consortium name="RefSeq"/>
        </authorList>
    </citation>
    <scope>IDENTIFICATION</scope>
    <source>
        <strain evidence="2">Mau12</strain>
        <tissue evidence="2">Whole Body</tissue>
    </source>
</reference>
<dbReference type="AlphaFoldDB" id="A0A6P8JQF9"/>
<organism evidence="1 2">
    <name type="scientific">Drosophila mauritiana</name>
    <name type="common">Fruit fly</name>
    <dbReference type="NCBI Taxonomy" id="7226"/>
    <lineage>
        <taxon>Eukaryota</taxon>
        <taxon>Metazoa</taxon>
        <taxon>Ecdysozoa</taxon>
        <taxon>Arthropoda</taxon>
        <taxon>Hexapoda</taxon>
        <taxon>Insecta</taxon>
        <taxon>Pterygota</taxon>
        <taxon>Neoptera</taxon>
        <taxon>Endopterygota</taxon>
        <taxon>Diptera</taxon>
        <taxon>Brachycera</taxon>
        <taxon>Muscomorpha</taxon>
        <taxon>Ephydroidea</taxon>
        <taxon>Drosophilidae</taxon>
        <taxon>Drosophila</taxon>
        <taxon>Sophophora</taxon>
    </lineage>
</organism>
<keyword evidence="1" id="KW-1185">Reference proteome</keyword>
<name>A0A6P8JQF9_DROMA</name>
<accession>A0A6P8JQF9</accession>